<name>A0A2S6II58_9ACTN</name>
<gene>
    <name evidence="9" type="ORF">CLV92_109182</name>
</gene>
<dbReference type="Gene3D" id="1.20.1540.10">
    <property type="entry name" value="Rhomboid-like"/>
    <property type="match status" value="1"/>
</dbReference>
<keyword evidence="10" id="KW-1185">Reference proteome</keyword>
<dbReference type="SUPFAM" id="SSF144091">
    <property type="entry name" value="Rhomboid-like"/>
    <property type="match status" value="1"/>
</dbReference>
<accession>A0A2S6II58</accession>
<feature type="transmembrane region" description="Helical" evidence="7">
    <location>
        <begin position="77"/>
        <end position="96"/>
    </location>
</feature>
<dbReference type="InterPro" id="IPR035952">
    <property type="entry name" value="Rhomboid-like_sf"/>
</dbReference>
<dbReference type="GO" id="GO:0006508">
    <property type="term" value="P:proteolysis"/>
    <property type="evidence" value="ECO:0007669"/>
    <property type="project" value="UniProtKB-KW"/>
</dbReference>
<dbReference type="InterPro" id="IPR050925">
    <property type="entry name" value="Rhomboid_protease_S54"/>
</dbReference>
<evidence type="ECO:0000256" key="7">
    <source>
        <dbReference type="SAM" id="Phobius"/>
    </source>
</evidence>
<reference evidence="9 10" key="1">
    <citation type="submission" date="2018-02" db="EMBL/GenBank/DDBJ databases">
        <title>Genomic Encyclopedia of Archaeal and Bacterial Type Strains, Phase II (KMG-II): from individual species to whole genera.</title>
        <authorList>
            <person name="Goeker M."/>
        </authorList>
    </citation>
    <scope>NUCLEOTIDE SEQUENCE [LARGE SCALE GENOMIC DNA]</scope>
    <source>
        <strain evidence="9 10">DSM 22857</strain>
    </source>
</reference>
<feature type="transmembrane region" description="Helical" evidence="7">
    <location>
        <begin position="261"/>
        <end position="283"/>
    </location>
</feature>
<evidence type="ECO:0000313" key="10">
    <source>
        <dbReference type="Proteomes" id="UP000239485"/>
    </source>
</evidence>
<dbReference type="AlphaFoldDB" id="A0A2S6II58"/>
<evidence type="ECO:0000313" key="9">
    <source>
        <dbReference type="EMBL" id="PPK93903.1"/>
    </source>
</evidence>
<sequence>MSVPQSGPVPAAAPVCPRHPERESYVRCQRCERPVCPQCQREAAVGVQCVDCVAEGNRTVRSARTALGGGLGGAPGAVTKTIIAVCVLMYVAQFVVPLELYAYLRLYNFPAFAPYAFAAGNWWQPLTSAFLHASTLHLLFNMYVLYVTGPYLESLLGRARFIALYLLSALGGAVGATLLPLTAGTAVVGASGAVFGLFAATLVVSRRLGRQVGPVAVLIAINVAFGFLFPAISWQGHLGGLVAGGVVAAVLAYAPRRRRSLVQWGGVAVIGAVLVALLVHAAARMGAFAPFVG</sequence>
<feature type="transmembrane region" description="Helical" evidence="7">
    <location>
        <begin position="129"/>
        <end position="149"/>
    </location>
</feature>
<dbReference type="EMBL" id="PTJD01000009">
    <property type="protein sequence ID" value="PPK93903.1"/>
    <property type="molecule type" value="Genomic_DNA"/>
</dbReference>
<comment type="caution">
    <text evidence="9">The sequence shown here is derived from an EMBL/GenBank/DDBJ whole genome shotgun (WGS) entry which is preliminary data.</text>
</comment>
<evidence type="ECO:0000256" key="1">
    <source>
        <dbReference type="ARBA" id="ARBA00004141"/>
    </source>
</evidence>
<evidence type="ECO:0000256" key="4">
    <source>
        <dbReference type="ARBA" id="ARBA00022801"/>
    </source>
</evidence>
<feature type="transmembrane region" description="Helical" evidence="7">
    <location>
        <begin position="238"/>
        <end position="254"/>
    </location>
</feature>
<dbReference type="GO" id="GO:0016020">
    <property type="term" value="C:membrane"/>
    <property type="evidence" value="ECO:0007669"/>
    <property type="project" value="UniProtKB-SubCell"/>
</dbReference>
<comment type="similarity">
    <text evidence="2">Belongs to the peptidase S54 family.</text>
</comment>
<protein>
    <submittedName>
        <fullName evidence="9">Membrane associated rhomboid family serine protease</fullName>
    </submittedName>
</protein>
<dbReference type="Proteomes" id="UP000239485">
    <property type="component" value="Unassembled WGS sequence"/>
</dbReference>
<dbReference type="RefSeq" id="WP_104433512.1">
    <property type="nucleotide sequence ID" value="NZ_PTJD01000009.1"/>
</dbReference>
<feature type="transmembrane region" description="Helical" evidence="7">
    <location>
        <begin position="103"/>
        <end position="123"/>
    </location>
</feature>
<feature type="transmembrane region" description="Helical" evidence="7">
    <location>
        <begin position="185"/>
        <end position="205"/>
    </location>
</feature>
<dbReference type="Pfam" id="PF01694">
    <property type="entry name" value="Rhomboid"/>
    <property type="match status" value="1"/>
</dbReference>
<dbReference type="GO" id="GO:0004252">
    <property type="term" value="F:serine-type endopeptidase activity"/>
    <property type="evidence" value="ECO:0007669"/>
    <property type="project" value="InterPro"/>
</dbReference>
<feature type="transmembrane region" description="Helical" evidence="7">
    <location>
        <begin position="212"/>
        <end position="232"/>
    </location>
</feature>
<feature type="transmembrane region" description="Helical" evidence="7">
    <location>
        <begin position="161"/>
        <end position="179"/>
    </location>
</feature>
<evidence type="ECO:0000256" key="5">
    <source>
        <dbReference type="ARBA" id="ARBA00022989"/>
    </source>
</evidence>
<evidence type="ECO:0000256" key="2">
    <source>
        <dbReference type="ARBA" id="ARBA00009045"/>
    </source>
</evidence>
<organism evidence="9 10">
    <name type="scientific">Kineococcus xinjiangensis</name>
    <dbReference type="NCBI Taxonomy" id="512762"/>
    <lineage>
        <taxon>Bacteria</taxon>
        <taxon>Bacillati</taxon>
        <taxon>Actinomycetota</taxon>
        <taxon>Actinomycetes</taxon>
        <taxon>Kineosporiales</taxon>
        <taxon>Kineosporiaceae</taxon>
        <taxon>Kineococcus</taxon>
    </lineage>
</organism>
<keyword evidence="3 7" id="KW-0812">Transmembrane</keyword>
<evidence type="ECO:0000259" key="8">
    <source>
        <dbReference type="Pfam" id="PF01694"/>
    </source>
</evidence>
<dbReference type="PANTHER" id="PTHR43731">
    <property type="entry name" value="RHOMBOID PROTEASE"/>
    <property type="match status" value="1"/>
</dbReference>
<dbReference type="PANTHER" id="PTHR43731:SF14">
    <property type="entry name" value="PRESENILIN-ASSOCIATED RHOMBOID-LIKE PROTEIN, MITOCHONDRIAL"/>
    <property type="match status" value="1"/>
</dbReference>
<comment type="subcellular location">
    <subcellularLocation>
        <location evidence="1">Membrane</location>
        <topology evidence="1">Multi-pass membrane protein</topology>
    </subcellularLocation>
</comment>
<dbReference type="InterPro" id="IPR022764">
    <property type="entry name" value="Peptidase_S54_rhomboid_dom"/>
</dbReference>
<evidence type="ECO:0000256" key="3">
    <source>
        <dbReference type="ARBA" id="ARBA00022692"/>
    </source>
</evidence>
<keyword evidence="6 7" id="KW-0472">Membrane</keyword>
<dbReference type="OrthoDB" id="9807874at2"/>
<keyword evidence="9" id="KW-0645">Protease</keyword>
<feature type="domain" description="Peptidase S54 rhomboid" evidence="8">
    <location>
        <begin position="120"/>
        <end position="252"/>
    </location>
</feature>
<evidence type="ECO:0000256" key="6">
    <source>
        <dbReference type="ARBA" id="ARBA00023136"/>
    </source>
</evidence>
<keyword evidence="4" id="KW-0378">Hydrolase</keyword>
<proteinExistence type="inferred from homology"/>
<keyword evidence="5 7" id="KW-1133">Transmembrane helix</keyword>